<evidence type="ECO:0000256" key="4">
    <source>
        <dbReference type="ARBA" id="ARBA00023136"/>
    </source>
</evidence>
<dbReference type="InterPro" id="IPR011990">
    <property type="entry name" value="TPR-like_helical_dom_sf"/>
</dbReference>
<feature type="domain" description="SusD-like N-terminal" evidence="8">
    <location>
        <begin position="59"/>
        <end position="227"/>
    </location>
</feature>
<dbReference type="Proteomes" id="UP000269412">
    <property type="component" value="Unassembled WGS sequence"/>
</dbReference>
<evidence type="ECO:0000259" key="7">
    <source>
        <dbReference type="Pfam" id="PF07980"/>
    </source>
</evidence>
<evidence type="ECO:0000256" key="2">
    <source>
        <dbReference type="ARBA" id="ARBA00006275"/>
    </source>
</evidence>
<gene>
    <name evidence="9" type="ORF">CLV91_0457</name>
</gene>
<keyword evidence="3 6" id="KW-0732">Signal</keyword>
<feature type="domain" description="RagB/SusD" evidence="7">
    <location>
        <begin position="370"/>
        <end position="528"/>
    </location>
</feature>
<dbReference type="InterPro" id="IPR033985">
    <property type="entry name" value="SusD-like_N"/>
</dbReference>
<evidence type="ECO:0000313" key="10">
    <source>
        <dbReference type="Proteomes" id="UP000269412"/>
    </source>
</evidence>
<dbReference type="OrthoDB" id="5694214at2"/>
<keyword evidence="10" id="KW-1185">Reference proteome</keyword>
<keyword evidence="4" id="KW-0472">Membrane</keyword>
<dbReference type="EMBL" id="RBIQ01000007">
    <property type="protein sequence ID" value="RKR14382.1"/>
    <property type="molecule type" value="Genomic_DNA"/>
</dbReference>
<comment type="similarity">
    <text evidence="2">Belongs to the SusD family.</text>
</comment>
<proteinExistence type="inferred from homology"/>
<comment type="subcellular location">
    <subcellularLocation>
        <location evidence="1">Cell outer membrane</location>
    </subcellularLocation>
</comment>
<dbReference type="AlphaFoldDB" id="A0A495EBX9"/>
<feature type="signal peptide" evidence="6">
    <location>
        <begin position="1"/>
        <end position="23"/>
    </location>
</feature>
<accession>A0A495EBX9</accession>
<dbReference type="GO" id="GO:0009279">
    <property type="term" value="C:cell outer membrane"/>
    <property type="evidence" value="ECO:0007669"/>
    <property type="project" value="UniProtKB-SubCell"/>
</dbReference>
<dbReference type="Gene3D" id="1.25.40.390">
    <property type="match status" value="1"/>
</dbReference>
<evidence type="ECO:0000259" key="8">
    <source>
        <dbReference type="Pfam" id="PF14322"/>
    </source>
</evidence>
<organism evidence="9 10">
    <name type="scientific">Maribacter vaceletii</name>
    <dbReference type="NCBI Taxonomy" id="1206816"/>
    <lineage>
        <taxon>Bacteria</taxon>
        <taxon>Pseudomonadati</taxon>
        <taxon>Bacteroidota</taxon>
        <taxon>Flavobacteriia</taxon>
        <taxon>Flavobacteriales</taxon>
        <taxon>Flavobacteriaceae</taxon>
        <taxon>Maribacter</taxon>
    </lineage>
</organism>
<dbReference type="CDD" id="cd08977">
    <property type="entry name" value="SusD"/>
    <property type="match status" value="1"/>
</dbReference>
<evidence type="ECO:0000256" key="6">
    <source>
        <dbReference type="SAM" id="SignalP"/>
    </source>
</evidence>
<sequence length="530" mass="58546">MKTIKLYKSLKARLFLIAIMVVAFTFNSCEQFDLEEDPTESLLAVVPYTNIGELDLAVTGIYGQLNKAAWMTTFYVNGWSGDDMTTHRASNKADFREYDQRNVLPSNGRSLENWRGVYSMVLAANTVLANLEGVELTDAAGQDQLTGETYFLRGLMFYHLARVFGEIPLPLTLEVDTEIGKSTQEEVYAQIESDMLLAESLLPTSSNVGASRPNKGSARAILARLYLDWAGYPVKDNSKYAQAASSAKQVIDNAGSHGFGLVDDMASLYTVAGRENIESLFTIVYCASCGLPNRKHGKLGLPGGAPTNGWQETFAEIRFYEDFPEGARKDATYHDEMPLDAAGDMTSDVANADSFLPWTEFKDQQNPIFRKIVGPFEEGTWNGFESDRNDYYMRYAELLLIYAEASGEAGTAGTDAWEALNMVRRRAGLADVSSADGTIQDLAYQERKWELAGEYLRYNDLVRKEQVEAALGGTSRDPQTTIGTMFDGDGNPTPTPLTEPSNPILGTLDQSNYFAPIPQSEIDRLPNLAN</sequence>
<dbReference type="Pfam" id="PF14322">
    <property type="entry name" value="SusD-like_3"/>
    <property type="match status" value="1"/>
</dbReference>
<dbReference type="Pfam" id="PF07980">
    <property type="entry name" value="SusD_RagB"/>
    <property type="match status" value="1"/>
</dbReference>
<keyword evidence="5" id="KW-0998">Cell outer membrane</keyword>
<name>A0A495EBX9_9FLAO</name>
<dbReference type="RefSeq" id="WP_121063547.1">
    <property type="nucleotide sequence ID" value="NZ_RBIQ01000007.1"/>
</dbReference>
<dbReference type="SUPFAM" id="SSF48452">
    <property type="entry name" value="TPR-like"/>
    <property type="match status" value="1"/>
</dbReference>
<evidence type="ECO:0000256" key="1">
    <source>
        <dbReference type="ARBA" id="ARBA00004442"/>
    </source>
</evidence>
<reference evidence="9 10" key="1">
    <citation type="submission" date="2018-10" db="EMBL/GenBank/DDBJ databases">
        <title>Genomic Encyclopedia of Archaeal and Bacterial Type Strains, Phase II (KMG-II): from individual species to whole genera.</title>
        <authorList>
            <person name="Goeker M."/>
        </authorList>
    </citation>
    <scope>NUCLEOTIDE SEQUENCE [LARGE SCALE GENOMIC DNA]</scope>
    <source>
        <strain evidence="9 10">DSM 25230</strain>
    </source>
</reference>
<evidence type="ECO:0000256" key="3">
    <source>
        <dbReference type="ARBA" id="ARBA00022729"/>
    </source>
</evidence>
<comment type="caution">
    <text evidence="9">The sequence shown here is derived from an EMBL/GenBank/DDBJ whole genome shotgun (WGS) entry which is preliminary data.</text>
</comment>
<evidence type="ECO:0000256" key="5">
    <source>
        <dbReference type="ARBA" id="ARBA00023237"/>
    </source>
</evidence>
<dbReference type="InterPro" id="IPR012944">
    <property type="entry name" value="SusD_RagB_dom"/>
</dbReference>
<evidence type="ECO:0000313" key="9">
    <source>
        <dbReference type="EMBL" id="RKR14382.1"/>
    </source>
</evidence>
<feature type="chain" id="PRO_5019714952" evidence="6">
    <location>
        <begin position="24"/>
        <end position="530"/>
    </location>
</feature>
<protein>
    <submittedName>
        <fullName evidence="9">Putative outer membrane starch-binding protein</fullName>
    </submittedName>
</protein>